<dbReference type="Pfam" id="PF13193">
    <property type="entry name" value="AMP-binding_C"/>
    <property type="match status" value="1"/>
</dbReference>
<dbReference type="PROSITE" id="PS00012">
    <property type="entry name" value="PHOSPHOPANTETHEINE"/>
    <property type="match status" value="1"/>
</dbReference>
<dbReference type="EMBL" id="CP058905">
    <property type="protein sequence ID" value="QLK00499.1"/>
    <property type="molecule type" value="Genomic_DNA"/>
</dbReference>
<dbReference type="FunFam" id="3.40.50.12780:FF:000012">
    <property type="entry name" value="Non-ribosomal peptide synthetase"/>
    <property type="match status" value="1"/>
</dbReference>
<dbReference type="GO" id="GO:0005737">
    <property type="term" value="C:cytoplasm"/>
    <property type="evidence" value="ECO:0007669"/>
    <property type="project" value="TreeGrafter"/>
</dbReference>
<dbReference type="InterPro" id="IPR036736">
    <property type="entry name" value="ACP-like_sf"/>
</dbReference>
<evidence type="ECO:0000313" key="5">
    <source>
        <dbReference type="EMBL" id="QLK00499.1"/>
    </source>
</evidence>
<dbReference type="SUPFAM" id="SSF47336">
    <property type="entry name" value="ACP-like"/>
    <property type="match status" value="1"/>
</dbReference>
<dbReference type="GO" id="GO:0043041">
    <property type="term" value="P:amino acid activation for nonribosomal peptide biosynthetic process"/>
    <property type="evidence" value="ECO:0007669"/>
    <property type="project" value="TreeGrafter"/>
</dbReference>
<dbReference type="InterPro" id="IPR045851">
    <property type="entry name" value="AMP-bd_C_sf"/>
</dbReference>
<dbReference type="InterPro" id="IPR000873">
    <property type="entry name" value="AMP-dep_synth/lig_dom"/>
</dbReference>
<dbReference type="InterPro" id="IPR009081">
    <property type="entry name" value="PP-bd_ACP"/>
</dbReference>
<dbReference type="Gene3D" id="3.40.50.980">
    <property type="match status" value="2"/>
</dbReference>
<dbReference type="Gene3D" id="3.30.300.30">
    <property type="match status" value="1"/>
</dbReference>
<dbReference type="Pfam" id="PF00668">
    <property type="entry name" value="Condensation"/>
    <property type="match status" value="1"/>
</dbReference>
<evidence type="ECO:0000256" key="2">
    <source>
        <dbReference type="ARBA" id="ARBA00022450"/>
    </source>
</evidence>
<evidence type="ECO:0000256" key="3">
    <source>
        <dbReference type="ARBA" id="ARBA00022553"/>
    </source>
</evidence>
<dbReference type="InterPro" id="IPR023213">
    <property type="entry name" value="CAT-like_dom_sf"/>
</dbReference>
<dbReference type="FunFam" id="3.40.50.980:FF:000001">
    <property type="entry name" value="Non-ribosomal peptide synthetase"/>
    <property type="match status" value="1"/>
</dbReference>
<reference evidence="5" key="1">
    <citation type="submission" date="2020-08" db="EMBL/GenBank/DDBJ databases">
        <title>A bifunctional nitrone conjugated secondary metabolite targeting the ribosome.</title>
        <authorList>
            <person name="Limbrick E.M."/>
            <person name="Graf M."/>
            <person name="Derewacz D.K."/>
            <person name="Nguyen F."/>
            <person name="Spraggins J.M."/>
            <person name="Wieland M."/>
            <person name="Ynigez-Gutierrez A.E."/>
            <person name="Reisman B.J."/>
            <person name="Zinshteyn B."/>
            <person name="McCulloch K."/>
            <person name="Iverson T.M."/>
            <person name="Green R."/>
            <person name="Wilson D.N."/>
            <person name="Bachmann B.O."/>
        </authorList>
    </citation>
    <scope>NUCLEOTIDE SEQUENCE</scope>
    <source>
        <strain evidence="5">Africana</strain>
    </source>
</reference>
<keyword evidence="2" id="KW-0596">Phosphopantetheine</keyword>
<evidence type="ECO:0000256" key="1">
    <source>
        <dbReference type="ARBA" id="ARBA00001957"/>
    </source>
</evidence>
<dbReference type="PROSITE" id="PS00455">
    <property type="entry name" value="AMP_BINDING"/>
    <property type="match status" value="1"/>
</dbReference>
<proteinExistence type="predicted"/>
<dbReference type="CDD" id="cd05930">
    <property type="entry name" value="A_NRPS"/>
    <property type="match status" value="1"/>
</dbReference>
<dbReference type="GO" id="GO:0044550">
    <property type="term" value="P:secondary metabolite biosynthetic process"/>
    <property type="evidence" value="ECO:0007669"/>
    <property type="project" value="UniProtKB-ARBA"/>
</dbReference>
<dbReference type="Pfam" id="PF00550">
    <property type="entry name" value="PP-binding"/>
    <property type="match status" value="1"/>
</dbReference>
<dbReference type="PANTHER" id="PTHR45527:SF1">
    <property type="entry name" value="FATTY ACID SYNTHASE"/>
    <property type="match status" value="1"/>
</dbReference>
<comment type="cofactor">
    <cofactor evidence="1">
        <name>pantetheine 4'-phosphate</name>
        <dbReference type="ChEBI" id="CHEBI:47942"/>
    </cofactor>
</comment>
<dbReference type="PANTHER" id="PTHR45527">
    <property type="entry name" value="NONRIBOSOMAL PEPTIDE SYNTHETASE"/>
    <property type="match status" value="1"/>
</dbReference>
<dbReference type="GO" id="GO:0031177">
    <property type="term" value="F:phosphopantetheine binding"/>
    <property type="evidence" value="ECO:0007669"/>
    <property type="project" value="TreeGrafter"/>
</dbReference>
<keyword evidence="3" id="KW-0597">Phosphoprotein</keyword>
<dbReference type="Gene3D" id="2.30.38.10">
    <property type="entry name" value="Luciferase, Domain 3"/>
    <property type="match status" value="1"/>
</dbReference>
<dbReference type="InterPro" id="IPR006162">
    <property type="entry name" value="Ppantetheine_attach_site"/>
</dbReference>
<protein>
    <submittedName>
        <fullName evidence="5">Non-ribosomal peptide synthetase</fullName>
    </submittedName>
</protein>
<accession>A0A7D5Y769</accession>
<dbReference type="NCBIfam" id="TIGR01733">
    <property type="entry name" value="AA-adenyl-dom"/>
    <property type="match status" value="1"/>
</dbReference>
<dbReference type="Gene3D" id="3.30.559.30">
    <property type="entry name" value="Nonribosomal peptide synthetase, condensation domain"/>
    <property type="match status" value="1"/>
</dbReference>
<dbReference type="GO" id="GO:0008610">
    <property type="term" value="P:lipid biosynthetic process"/>
    <property type="evidence" value="ECO:0007669"/>
    <property type="project" value="UniProtKB-ARBA"/>
</dbReference>
<dbReference type="InterPro" id="IPR025110">
    <property type="entry name" value="AMP-bd_C"/>
</dbReference>
<dbReference type="InterPro" id="IPR001242">
    <property type="entry name" value="Condensation_dom"/>
</dbReference>
<dbReference type="Pfam" id="PF00501">
    <property type="entry name" value="AMP-binding"/>
    <property type="match status" value="1"/>
</dbReference>
<dbReference type="SUPFAM" id="SSF52777">
    <property type="entry name" value="CoA-dependent acyltransferases"/>
    <property type="match status" value="2"/>
</dbReference>
<evidence type="ECO:0000259" key="4">
    <source>
        <dbReference type="PROSITE" id="PS50075"/>
    </source>
</evidence>
<dbReference type="InterPro" id="IPR020845">
    <property type="entry name" value="AMP-binding_CS"/>
</dbReference>
<dbReference type="SUPFAM" id="SSF56801">
    <property type="entry name" value="Acetyl-CoA synthetase-like"/>
    <property type="match status" value="1"/>
</dbReference>
<dbReference type="Gene3D" id="1.10.1200.10">
    <property type="entry name" value="ACP-like"/>
    <property type="match status" value="1"/>
</dbReference>
<organism evidence="5">
    <name type="scientific">Micromonospora carbonacea</name>
    <dbReference type="NCBI Taxonomy" id="47853"/>
    <lineage>
        <taxon>Bacteria</taxon>
        <taxon>Bacillati</taxon>
        <taxon>Actinomycetota</taxon>
        <taxon>Actinomycetes</taxon>
        <taxon>Micromonosporales</taxon>
        <taxon>Micromonosporaceae</taxon>
        <taxon>Micromonospora</taxon>
    </lineage>
</organism>
<dbReference type="GO" id="GO:0003824">
    <property type="term" value="F:catalytic activity"/>
    <property type="evidence" value="ECO:0007669"/>
    <property type="project" value="InterPro"/>
</dbReference>
<feature type="domain" description="Carrier" evidence="4">
    <location>
        <begin position="984"/>
        <end position="1059"/>
    </location>
</feature>
<name>A0A7D5Y769_9ACTN</name>
<dbReference type="PROSITE" id="PS50075">
    <property type="entry name" value="CARRIER"/>
    <property type="match status" value="1"/>
</dbReference>
<dbReference type="Gene3D" id="3.30.559.10">
    <property type="entry name" value="Chloramphenicol acetyltransferase-like domain"/>
    <property type="match status" value="1"/>
</dbReference>
<dbReference type="CDD" id="cd19531">
    <property type="entry name" value="LCL_NRPS-like"/>
    <property type="match status" value="1"/>
</dbReference>
<dbReference type="InterPro" id="IPR010071">
    <property type="entry name" value="AA_adenyl_dom"/>
</dbReference>
<gene>
    <name evidence="5" type="ORF">HZU44_10950</name>
</gene>
<sequence length="1061" mass="117213">MRTANGAQALDRAVAAEPTRLPLSFGQEQLWFLRQLNPDEIVYNLGFAYRLRGALDVGVLHASLSRVVNRHDMLRSTFGTEDGRPYQVIGPCREVELIVTDLSDLPAVEREQALQDALDAESRTPFDLTQPLYRFKLWRLGGDEHVFWFGWHHIVIDGWSSGSVIAELTATYRALLAGSEPALPQPVMSYAEHIAQQRERLSGEALEEELRYWEQSLAGLPVLELPTDRLRPTVPSGRGDMLSVDCDPELLASLRELAQQHGVSLFMVLTAAVTIVLARYSGEEDIPLGVPMLGRVDPDLEDVVGMFINMVVQRTSMAGDPTFAELLERIADANLDLYEHQEIPLELVVQRVQPIRDPSRNPLFQVSVQVLGDSMSGAGFQLPGIESEQVKLGSVLAMFDLVINFWESADSLRLDIGYATDLFDRWRIEGLADHIQTVLSAVAAEPSLRVWQVPMLSEAERSRILAAGRGEVVEYPHDAVHVTVAEVARAKPDTVALVCRNVEMTYAELDRRADLVARLVRSHGIEHEDIVAIAMDRDLDALVAMLGVLKAGAAFTMLDPSHPAKRLDYMLHDTATRLLLTRTRHLPQLPSASGWAVVALDAEWDSIEAIPAGRPLAEWATGRSLAYVLYTSGSTGQPKGVMVDHRDLQCFLQAYRRTFDFGAGSRMLQLPALTFDMSIGEIFTGLTVGATLVLVSPEEGLSPDALSRLMRDQRVTYAGLSPAILSVLDPDPYPDLRGVMSGADAVPAEMVNKWNLPGRIFVDLYGPTEATVACTEYVCEQVDWRTPPPIGHPEVNRLVYVVDRAGNLTPPGIAGELLIGGDDGLARGYLNQPELTAETFIPDPFRPAGRVYRSGDLVRWRPDLELEFLGRIDHQVKLRGLRIELGEIESALQLHPQVRMAVVLLRPDSRGEKQLVGYVTAESEPAPSIAELKRHLGEQVPEYMVPTAWVVLDEFPLTTARKIDRKALPAPVEQNEPAEAEFVPPQTPTEAGVCEIFAEVLALPRVGPLDNFFELGGNSLQAMRAVSRINKKFGIKINVRMLYGRSAVNAIAAKIEEMIDA</sequence>
<dbReference type="AlphaFoldDB" id="A0A7D5Y769"/>
<dbReference type="FunFam" id="3.30.300.30:FF:000010">
    <property type="entry name" value="Enterobactin synthetase component F"/>
    <property type="match status" value="1"/>
</dbReference>